<dbReference type="STRING" id="1513793.SAMN06296036_10498"/>
<protein>
    <recommendedName>
        <fullName evidence="3">MORN repeat variant</fullName>
    </recommendedName>
</protein>
<evidence type="ECO:0000313" key="2">
    <source>
        <dbReference type="Proteomes" id="UP000192907"/>
    </source>
</evidence>
<sequence length="73" mass="8474">MNDQYFYKDGTTSDELDSDKVLHRLDGPACIEDGFAEAWFKDGVRHRDNGPAVIYKNGKKEWWVNGKRLPDQE</sequence>
<dbReference type="AlphaFoldDB" id="A0A1Y6BET5"/>
<reference evidence="2" key="1">
    <citation type="submission" date="2017-04" db="EMBL/GenBank/DDBJ databases">
        <authorList>
            <person name="Varghese N."/>
            <person name="Submissions S."/>
        </authorList>
    </citation>
    <scope>NUCLEOTIDE SEQUENCE [LARGE SCALE GENOMIC DNA]</scope>
    <source>
        <strain evidence="2">RKEM611</strain>
    </source>
</reference>
<gene>
    <name evidence="1" type="ORF">SAMN06296036_10498</name>
</gene>
<evidence type="ECO:0000313" key="1">
    <source>
        <dbReference type="EMBL" id="SMF05812.1"/>
    </source>
</evidence>
<dbReference type="OrthoDB" id="9154198at2"/>
<dbReference type="RefSeq" id="WP_132316870.1">
    <property type="nucleotide sequence ID" value="NZ_FWZT01000004.1"/>
</dbReference>
<evidence type="ECO:0008006" key="3">
    <source>
        <dbReference type="Google" id="ProtNLM"/>
    </source>
</evidence>
<proteinExistence type="predicted"/>
<accession>A0A1Y6BET5</accession>
<organism evidence="1 2">
    <name type="scientific">Pseudobacteriovorax antillogorgiicola</name>
    <dbReference type="NCBI Taxonomy" id="1513793"/>
    <lineage>
        <taxon>Bacteria</taxon>
        <taxon>Pseudomonadati</taxon>
        <taxon>Bdellovibrionota</taxon>
        <taxon>Oligoflexia</taxon>
        <taxon>Oligoflexales</taxon>
        <taxon>Pseudobacteriovoracaceae</taxon>
        <taxon>Pseudobacteriovorax</taxon>
    </lineage>
</organism>
<name>A0A1Y6BET5_9BACT</name>
<dbReference type="Proteomes" id="UP000192907">
    <property type="component" value="Unassembled WGS sequence"/>
</dbReference>
<dbReference type="EMBL" id="FWZT01000004">
    <property type="protein sequence ID" value="SMF05812.1"/>
    <property type="molecule type" value="Genomic_DNA"/>
</dbReference>
<keyword evidence="2" id="KW-1185">Reference proteome</keyword>